<evidence type="ECO:0000313" key="2">
    <source>
        <dbReference type="EMBL" id="ABM78933.1"/>
    </source>
</evidence>
<organism evidence="2 3">
    <name type="scientific">Prochlorococcus marinus (strain MIT 9303)</name>
    <dbReference type="NCBI Taxonomy" id="59922"/>
    <lineage>
        <taxon>Bacteria</taxon>
        <taxon>Bacillati</taxon>
        <taxon>Cyanobacteriota</taxon>
        <taxon>Cyanophyceae</taxon>
        <taxon>Synechococcales</taxon>
        <taxon>Prochlorococcaceae</taxon>
        <taxon>Prochlorococcus</taxon>
    </lineage>
</organism>
<gene>
    <name evidence="2" type="ordered locus">P9303_21981</name>
</gene>
<dbReference type="AlphaFoldDB" id="A2CBS3"/>
<dbReference type="STRING" id="59922.P9303_21981"/>
<evidence type="ECO:0000256" key="1">
    <source>
        <dbReference type="SAM" id="MobiDB-lite"/>
    </source>
</evidence>
<dbReference type="KEGG" id="pmf:P9303_21981"/>
<feature type="region of interest" description="Disordered" evidence="1">
    <location>
        <begin position="1"/>
        <end position="20"/>
    </location>
</feature>
<proteinExistence type="predicted"/>
<accession>A2CBS3</accession>
<dbReference type="HOGENOM" id="CLU_2808976_0_0_3"/>
<protein>
    <submittedName>
        <fullName evidence="2">Uncharacterized protein</fullName>
    </submittedName>
</protein>
<dbReference type="Proteomes" id="UP000002274">
    <property type="component" value="Chromosome"/>
</dbReference>
<reference evidence="2 3" key="1">
    <citation type="journal article" date="2007" name="PLoS Genet.">
        <title>Patterns and implications of gene gain and loss in the evolution of Prochlorococcus.</title>
        <authorList>
            <person name="Kettler G.C."/>
            <person name="Martiny A.C."/>
            <person name="Huang K."/>
            <person name="Zucker J."/>
            <person name="Coleman M.L."/>
            <person name="Rodrigue S."/>
            <person name="Chen F."/>
            <person name="Lapidus A."/>
            <person name="Ferriera S."/>
            <person name="Johnson J."/>
            <person name="Steglich C."/>
            <person name="Church G.M."/>
            <person name="Richardson P."/>
            <person name="Chisholm S.W."/>
        </authorList>
    </citation>
    <scope>NUCLEOTIDE SEQUENCE [LARGE SCALE GENOMIC DNA]</scope>
    <source>
        <strain evidence="2 3">MIT 9303</strain>
    </source>
</reference>
<feature type="region of interest" description="Disordered" evidence="1">
    <location>
        <begin position="35"/>
        <end position="67"/>
    </location>
</feature>
<name>A2CBS3_PROM3</name>
<dbReference type="EMBL" id="CP000554">
    <property type="protein sequence ID" value="ABM78933.1"/>
    <property type="molecule type" value="Genomic_DNA"/>
</dbReference>
<evidence type="ECO:0000313" key="3">
    <source>
        <dbReference type="Proteomes" id="UP000002274"/>
    </source>
</evidence>
<sequence length="67" mass="7253">MSIVQAAKQEDQGSTRALPFGHTCRTSCLKELFKPLNHQPDPSPSLRATKLQATAAPNPDPVIQKSV</sequence>